<evidence type="ECO:0000256" key="2">
    <source>
        <dbReference type="SAM" id="MobiDB-lite"/>
    </source>
</evidence>
<sequence>MYPNKSVTLHRVTTMTVQRSQGDGEEQTTPPPLPPPPPPLPLPLPPSVTATTTGADLPDGAESVSTVKEIPRQALTLPKEDTPLPKEVTPLPKEVSPLPKEDTPLPKEVTALPKEVTPLPKEVSPLPKVLDIAYKLTKVSVTTKPDSDLLNVPPKNFLCGQNIIPLYPYKKKERSGSGGDKVFATARPKRREPKFVPYEPYKACVKPILMTTRSKKIQKCPKEKKKEITDKPIGECKEMDNDGDSMKNAEKVSVMVMDFEKERAEWEQKTTKLKAEMTVLENQVTHVKKEKTNLERQLSVQSQINTELKKLLVASVGEDVQGRVQCLTEDKARMATMIRKYSERVDRDYEERERIGIQCDVWRSKFLGSSMLVDELVGLRVGLSQQLKEASEGLRLLLDEHQLARQHVLNMYRMNKQLREAFDPLASASNPPPPLASADLVTLAVDGSGLAETVRDRLLGDLGRAVGDGGGTHTHGLEIYTPGCKIARQLLGQIMSSGGGKTCECSTVSPNRAALVHRYHPNTRIDHLTVNCCAHCNGEIIVV</sequence>
<dbReference type="GO" id="GO:0007030">
    <property type="term" value="P:Golgi organization"/>
    <property type="evidence" value="ECO:0007669"/>
    <property type="project" value="InterPro"/>
</dbReference>
<keyword evidence="4" id="KW-1185">Reference proteome</keyword>
<keyword evidence="1" id="KW-0175">Coiled coil</keyword>
<dbReference type="AlphaFoldDB" id="A0AAE1UJ59"/>
<evidence type="ECO:0008006" key="5">
    <source>
        <dbReference type="Google" id="ProtNLM"/>
    </source>
</evidence>
<feature type="coiled-coil region" evidence="1">
    <location>
        <begin position="256"/>
        <end position="297"/>
    </location>
</feature>
<feature type="compositionally biased region" description="Polar residues" evidence="2">
    <location>
        <begin position="1"/>
        <end position="21"/>
    </location>
</feature>
<organism evidence="3 4">
    <name type="scientific">Petrolisthes manimaculis</name>
    <dbReference type="NCBI Taxonomy" id="1843537"/>
    <lineage>
        <taxon>Eukaryota</taxon>
        <taxon>Metazoa</taxon>
        <taxon>Ecdysozoa</taxon>
        <taxon>Arthropoda</taxon>
        <taxon>Crustacea</taxon>
        <taxon>Multicrustacea</taxon>
        <taxon>Malacostraca</taxon>
        <taxon>Eumalacostraca</taxon>
        <taxon>Eucarida</taxon>
        <taxon>Decapoda</taxon>
        <taxon>Pleocyemata</taxon>
        <taxon>Anomura</taxon>
        <taxon>Galatheoidea</taxon>
        <taxon>Porcellanidae</taxon>
        <taxon>Petrolisthes</taxon>
    </lineage>
</organism>
<reference evidence="3" key="1">
    <citation type="submission" date="2023-11" db="EMBL/GenBank/DDBJ databases">
        <title>Genome assemblies of two species of porcelain crab, Petrolisthes cinctipes and Petrolisthes manimaculis (Anomura: Porcellanidae).</title>
        <authorList>
            <person name="Angst P."/>
        </authorList>
    </citation>
    <scope>NUCLEOTIDE SEQUENCE</scope>
    <source>
        <strain evidence="3">PB745_02</strain>
        <tissue evidence="3">Gill</tissue>
    </source>
</reference>
<gene>
    <name evidence="3" type="ORF">Pmani_008820</name>
</gene>
<name>A0AAE1UJ59_9EUCA</name>
<protein>
    <recommendedName>
        <fullName evidence="5">Golgin-45</fullName>
    </recommendedName>
</protein>
<feature type="compositionally biased region" description="Pro residues" evidence="2">
    <location>
        <begin position="29"/>
        <end position="46"/>
    </location>
</feature>
<dbReference type="EMBL" id="JAWZYT010000676">
    <property type="protein sequence ID" value="KAK4320314.1"/>
    <property type="molecule type" value="Genomic_DNA"/>
</dbReference>
<feature type="region of interest" description="Disordered" evidence="2">
    <location>
        <begin position="1"/>
        <end position="106"/>
    </location>
</feature>
<evidence type="ECO:0000313" key="3">
    <source>
        <dbReference type="EMBL" id="KAK4320314.1"/>
    </source>
</evidence>
<proteinExistence type="predicted"/>
<evidence type="ECO:0000313" key="4">
    <source>
        <dbReference type="Proteomes" id="UP001292094"/>
    </source>
</evidence>
<dbReference type="Proteomes" id="UP001292094">
    <property type="component" value="Unassembled WGS sequence"/>
</dbReference>
<comment type="caution">
    <text evidence="3">The sequence shown here is derived from an EMBL/GenBank/DDBJ whole genome shotgun (WGS) entry which is preliminary data.</text>
</comment>
<dbReference type="InterPro" id="IPR027095">
    <property type="entry name" value="Golgin-45"/>
</dbReference>
<evidence type="ECO:0000256" key="1">
    <source>
        <dbReference type="SAM" id="Coils"/>
    </source>
</evidence>
<dbReference type="GO" id="GO:0000139">
    <property type="term" value="C:Golgi membrane"/>
    <property type="evidence" value="ECO:0007669"/>
    <property type="project" value="TreeGrafter"/>
</dbReference>
<dbReference type="PANTHER" id="PTHR13066">
    <property type="entry name" value="BASIC LEUCINE ZIPPER NUCLEAR FACTOR 1 BLZF1 PROTEIN"/>
    <property type="match status" value="1"/>
</dbReference>
<accession>A0AAE1UJ59</accession>
<dbReference type="PANTHER" id="PTHR13066:SF2">
    <property type="entry name" value="GOLGIN-45"/>
    <property type="match status" value="1"/>
</dbReference>
<dbReference type="GO" id="GO:0043001">
    <property type="term" value="P:Golgi to plasma membrane protein transport"/>
    <property type="evidence" value="ECO:0007669"/>
    <property type="project" value="InterPro"/>
</dbReference>